<comment type="caution">
    <text evidence="1">The sequence shown here is derived from an EMBL/GenBank/DDBJ whole genome shotgun (WGS) entry which is preliminary data.</text>
</comment>
<keyword evidence="2" id="KW-1185">Reference proteome</keyword>
<reference evidence="2" key="1">
    <citation type="journal article" date="2022" name="Mol. Ecol. Resour.">
        <title>The genomes of chicory, endive, great burdock and yacon provide insights into Asteraceae palaeo-polyploidization history and plant inulin production.</title>
        <authorList>
            <person name="Fan W."/>
            <person name="Wang S."/>
            <person name="Wang H."/>
            <person name="Wang A."/>
            <person name="Jiang F."/>
            <person name="Liu H."/>
            <person name="Zhao H."/>
            <person name="Xu D."/>
            <person name="Zhang Y."/>
        </authorList>
    </citation>
    <scope>NUCLEOTIDE SEQUENCE [LARGE SCALE GENOMIC DNA]</scope>
    <source>
        <strain evidence="2">cv. Yunnan</strain>
    </source>
</reference>
<gene>
    <name evidence="1" type="ORF">L1987_17697</name>
</gene>
<proteinExistence type="predicted"/>
<dbReference type="EMBL" id="CM042023">
    <property type="protein sequence ID" value="KAI3812984.1"/>
    <property type="molecule type" value="Genomic_DNA"/>
</dbReference>
<dbReference type="Proteomes" id="UP001056120">
    <property type="component" value="Linkage Group LG06"/>
</dbReference>
<evidence type="ECO:0000313" key="1">
    <source>
        <dbReference type="EMBL" id="KAI3812984.1"/>
    </source>
</evidence>
<accession>A0ACB9IY90</accession>
<organism evidence="1 2">
    <name type="scientific">Smallanthus sonchifolius</name>
    <dbReference type="NCBI Taxonomy" id="185202"/>
    <lineage>
        <taxon>Eukaryota</taxon>
        <taxon>Viridiplantae</taxon>
        <taxon>Streptophyta</taxon>
        <taxon>Embryophyta</taxon>
        <taxon>Tracheophyta</taxon>
        <taxon>Spermatophyta</taxon>
        <taxon>Magnoliopsida</taxon>
        <taxon>eudicotyledons</taxon>
        <taxon>Gunneridae</taxon>
        <taxon>Pentapetalae</taxon>
        <taxon>asterids</taxon>
        <taxon>campanulids</taxon>
        <taxon>Asterales</taxon>
        <taxon>Asteraceae</taxon>
        <taxon>Asteroideae</taxon>
        <taxon>Heliantheae alliance</taxon>
        <taxon>Millerieae</taxon>
        <taxon>Smallanthus</taxon>
    </lineage>
</organism>
<name>A0ACB9IY90_9ASTR</name>
<sequence>MELPFLIIPSIIFLFILHGIYHYRKSRLPPGPVGLPIIGNLLELHESLAKLAQKHGPFMIIRLGSITSVVASTPDAAREILQHKDEACSGRPIRDAATAIENLEAAILWMSPNETWRAMRKAFNMYLTNQQKLDALNDLRQNVVDGTLEFLRESARKKNVTSYESDNIKGFKMTIETVMEVLGKFNIADIFPVLKPLDPQHIRRQAKAAFDWIDEVIEGFVSERVKHRESKLPMFGDMLDSLLEYSQENEAKFNLIHIKALLGVDRSLFLLPFLSSK</sequence>
<reference evidence="1 2" key="2">
    <citation type="journal article" date="2022" name="Mol. Ecol. Resour.">
        <title>The genomes of chicory, endive, great burdock and yacon provide insights into Asteraceae paleo-polyploidization history and plant inulin production.</title>
        <authorList>
            <person name="Fan W."/>
            <person name="Wang S."/>
            <person name="Wang H."/>
            <person name="Wang A."/>
            <person name="Jiang F."/>
            <person name="Liu H."/>
            <person name="Zhao H."/>
            <person name="Xu D."/>
            <person name="Zhang Y."/>
        </authorList>
    </citation>
    <scope>NUCLEOTIDE SEQUENCE [LARGE SCALE GENOMIC DNA]</scope>
    <source>
        <strain evidence="2">cv. Yunnan</strain>
        <tissue evidence="1">Leaves</tissue>
    </source>
</reference>
<protein>
    <submittedName>
        <fullName evidence="1">Uncharacterized protein</fullName>
    </submittedName>
</protein>
<evidence type="ECO:0000313" key="2">
    <source>
        <dbReference type="Proteomes" id="UP001056120"/>
    </source>
</evidence>